<name>A0A225UH15_9STRA</name>
<comment type="caution">
    <text evidence="5">The sequence shown here is derived from an EMBL/GenBank/DDBJ whole genome shotgun (WGS) entry which is preliminary data.</text>
</comment>
<dbReference type="EMBL" id="NBNE01019294">
    <property type="protein sequence ID" value="OWY91876.1"/>
    <property type="molecule type" value="Genomic_DNA"/>
</dbReference>
<comment type="subcellular location">
    <subcellularLocation>
        <location evidence="1">Host cell</location>
    </subcellularLocation>
    <subcellularLocation>
        <location evidence="2">Secreted</location>
    </subcellularLocation>
</comment>
<organism evidence="5 6">
    <name type="scientific">Phytophthora megakarya</name>
    <dbReference type="NCBI Taxonomy" id="4795"/>
    <lineage>
        <taxon>Eukaryota</taxon>
        <taxon>Sar</taxon>
        <taxon>Stramenopiles</taxon>
        <taxon>Oomycota</taxon>
        <taxon>Peronosporomycetes</taxon>
        <taxon>Peronosporales</taxon>
        <taxon>Peronosporaceae</taxon>
        <taxon>Phytophthora</taxon>
    </lineage>
</organism>
<dbReference type="OrthoDB" id="127907at2759"/>
<dbReference type="Proteomes" id="UP000198211">
    <property type="component" value="Unassembled WGS sequence"/>
</dbReference>
<evidence type="ECO:0000256" key="1">
    <source>
        <dbReference type="ARBA" id="ARBA00004340"/>
    </source>
</evidence>
<protein>
    <submittedName>
        <fullName evidence="5">Crinkler (CRN)</fullName>
    </submittedName>
</protein>
<evidence type="ECO:0000313" key="6">
    <source>
        <dbReference type="Proteomes" id="UP000198211"/>
    </source>
</evidence>
<evidence type="ECO:0000313" key="5">
    <source>
        <dbReference type="EMBL" id="OWY91876.1"/>
    </source>
</evidence>
<evidence type="ECO:0000259" key="4">
    <source>
        <dbReference type="Pfam" id="PF20147"/>
    </source>
</evidence>
<keyword evidence="3" id="KW-0964">Secreted</keyword>
<accession>A0A225UH15</accession>
<feature type="domain" description="Crinkler effector protein N-terminal" evidence="4">
    <location>
        <begin position="2"/>
        <end position="108"/>
    </location>
</feature>
<evidence type="ECO:0000256" key="3">
    <source>
        <dbReference type="ARBA" id="ARBA00022525"/>
    </source>
</evidence>
<dbReference type="GO" id="GO:0005576">
    <property type="term" value="C:extracellular region"/>
    <property type="evidence" value="ECO:0007669"/>
    <property type="project" value="UniProtKB-SubCell"/>
</dbReference>
<dbReference type="AlphaFoldDB" id="A0A225UH15"/>
<evidence type="ECO:0000256" key="2">
    <source>
        <dbReference type="ARBA" id="ARBA00004613"/>
    </source>
</evidence>
<reference evidence="6" key="1">
    <citation type="submission" date="2017-03" db="EMBL/GenBank/DDBJ databases">
        <title>Phytopthora megakarya and P. palmivora, two closely related causual agents of cacao black pod achieved similar genome size and gene model numbers by different mechanisms.</title>
        <authorList>
            <person name="Ali S."/>
            <person name="Shao J."/>
            <person name="Larry D.J."/>
            <person name="Kronmiller B."/>
            <person name="Shen D."/>
            <person name="Strem M.D."/>
            <person name="Melnick R.L."/>
            <person name="Guiltinan M.J."/>
            <person name="Tyler B.M."/>
            <person name="Meinhardt L.W."/>
            <person name="Bailey B.A."/>
        </authorList>
    </citation>
    <scope>NUCLEOTIDE SEQUENCE [LARGE SCALE GENOMIC DNA]</scope>
    <source>
        <strain evidence="6">zdho120</strain>
    </source>
</reference>
<dbReference type="Pfam" id="PF20147">
    <property type="entry name" value="Crinkler"/>
    <property type="match status" value="1"/>
</dbReference>
<feature type="non-terminal residue" evidence="5">
    <location>
        <position position="113"/>
    </location>
</feature>
<dbReference type="GO" id="GO:0043657">
    <property type="term" value="C:host cell"/>
    <property type="evidence" value="ECO:0007669"/>
    <property type="project" value="UniProtKB-SubCell"/>
</dbReference>
<dbReference type="InterPro" id="IPR045379">
    <property type="entry name" value="Crinkler_N"/>
</dbReference>
<keyword evidence="6" id="KW-1185">Reference proteome</keyword>
<gene>
    <name evidence="5" type="ORF">PHMEG_00039356</name>
</gene>
<sequence length="113" mass="12502">MVKLFCSMVGEVGSGFPVNIDENESVGDLKNAIKYQSGGIITCPWPLLELFLAKKDDVWLDRGSAAAVALDEHPQGFVQMDSLLWIKNVKYFGDNFQPSEGEIHVLVVVPKHL</sequence>
<proteinExistence type="predicted"/>